<feature type="binding site" evidence="8">
    <location>
        <position position="62"/>
    </location>
    <ligand>
        <name>Zn(2+)</name>
        <dbReference type="ChEBI" id="CHEBI:29105"/>
        <note>catalytic</note>
    </ligand>
</feature>
<dbReference type="PANTHER" id="PTHR11079:SF202">
    <property type="entry name" value="TRNA-SPECIFIC ADENOSINE DEAMINASE"/>
    <property type="match status" value="1"/>
</dbReference>
<evidence type="ECO:0000256" key="8">
    <source>
        <dbReference type="HAMAP-Rule" id="MF_00972"/>
    </source>
</evidence>
<dbReference type="EC" id="3.5.4.33" evidence="8"/>
<evidence type="ECO:0000256" key="6">
    <source>
        <dbReference type="ARBA" id="ARBA00022833"/>
    </source>
</evidence>
<feature type="active site" description="Proton donor" evidence="8">
    <location>
        <position position="64"/>
    </location>
</feature>
<keyword evidence="5 8" id="KW-0378">Hydrolase</keyword>
<dbReference type="PROSITE" id="PS00903">
    <property type="entry name" value="CYT_DCMP_DEAMINASES_1"/>
    <property type="match status" value="1"/>
</dbReference>
<reference evidence="10 11" key="1">
    <citation type="submission" date="2021-03" db="EMBL/GenBank/DDBJ databases">
        <title>Thiomicrorhabdus sp.nov.,novel sulfur-oxidizing bacteria isolated from coastal sediment.</title>
        <authorList>
            <person name="Liu X."/>
        </authorList>
    </citation>
    <scope>NUCLEOTIDE SEQUENCE [LARGE SCALE GENOMIC DNA]</scope>
    <source>
        <strain evidence="10 11">6S2-11</strain>
    </source>
</reference>
<dbReference type="Proteomes" id="UP000664835">
    <property type="component" value="Unassembled WGS sequence"/>
</dbReference>
<dbReference type="NCBIfam" id="NF008113">
    <property type="entry name" value="PRK10860.1"/>
    <property type="match status" value="1"/>
</dbReference>
<dbReference type="EMBL" id="JAGETV010000019">
    <property type="protein sequence ID" value="MBO1927860.1"/>
    <property type="molecule type" value="Genomic_DNA"/>
</dbReference>
<comment type="similarity">
    <text evidence="1">Belongs to the cytidine and deoxycytidylate deaminase family. ADAT2 subfamily.</text>
</comment>
<dbReference type="SUPFAM" id="SSF53927">
    <property type="entry name" value="Cytidine deaminase-like"/>
    <property type="match status" value="1"/>
</dbReference>
<name>A0ABS3Q685_9GAMM</name>
<comment type="catalytic activity">
    <reaction evidence="7 8">
        <text>adenosine(34) in tRNA + H2O + H(+) = inosine(34) in tRNA + NH4(+)</text>
        <dbReference type="Rhea" id="RHEA:43168"/>
        <dbReference type="Rhea" id="RHEA-COMP:10373"/>
        <dbReference type="Rhea" id="RHEA-COMP:10374"/>
        <dbReference type="ChEBI" id="CHEBI:15377"/>
        <dbReference type="ChEBI" id="CHEBI:15378"/>
        <dbReference type="ChEBI" id="CHEBI:28938"/>
        <dbReference type="ChEBI" id="CHEBI:74411"/>
        <dbReference type="ChEBI" id="CHEBI:82852"/>
        <dbReference type="EC" id="3.5.4.33"/>
    </reaction>
</comment>
<evidence type="ECO:0000256" key="4">
    <source>
        <dbReference type="ARBA" id="ARBA00022723"/>
    </source>
</evidence>
<dbReference type="InterPro" id="IPR002125">
    <property type="entry name" value="CMP_dCMP_dom"/>
</dbReference>
<comment type="function">
    <text evidence="8">Catalyzes the deamination of adenosine to inosine at the wobble position 34 of tRNA(Arg2).</text>
</comment>
<dbReference type="PROSITE" id="PS51747">
    <property type="entry name" value="CYT_DCMP_DEAMINASES_2"/>
    <property type="match status" value="1"/>
</dbReference>
<dbReference type="HAMAP" id="MF_00972">
    <property type="entry name" value="tRNA_aden_deaminase"/>
    <property type="match status" value="1"/>
</dbReference>
<evidence type="ECO:0000259" key="9">
    <source>
        <dbReference type="PROSITE" id="PS51747"/>
    </source>
</evidence>
<feature type="domain" description="CMP/dCMP-type deaminase" evidence="9">
    <location>
        <begin position="11"/>
        <end position="123"/>
    </location>
</feature>
<keyword evidence="3 8" id="KW-0819">tRNA processing</keyword>
<proteinExistence type="inferred from homology"/>
<comment type="subunit">
    <text evidence="2 8">Homodimer.</text>
</comment>
<gene>
    <name evidence="8 10" type="primary">tadA</name>
    <name evidence="10" type="ORF">J3998_09750</name>
</gene>
<accession>A0ABS3Q685</accession>
<keyword evidence="4 8" id="KW-0479">Metal-binding</keyword>
<dbReference type="InterPro" id="IPR028883">
    <property type="entry name" value="tRNA_aden_deaminase"/>
</dbReference>
<dbReference type="RefSeq" id="WP_208150475.1">
    <property type="nucleotide sequence ID" value="NZ_JAGETV010000019.1"/>
</dbReference>
<evidence type="ECO:0000313" key="11">
    <source>
        <dbReference type="Proteomes" id="UP000664835"/>
    </source>
</evidence>
<evidence type="ECO:0000313" key="10">
    <source>
        <dbReference type="EMBL" id="MBO1927860.1"/>
    </source>
</evidence>
<protein>
    <recommendedName>
        <fullName evidence="8">tRNA-specific adenosine deaminase</fullName>
        <ecNumber evidence="8">3.5.4.33</ecNumber>
    </recommendedName>
</protein>
<comment type="cofactor">
    <cofactor evidence="8">
        <name>Zn(2+)</name>
        <dbReference type="ChEBI" id="CHEBI:29105"/>
    </cofactor>
    <text evidence="8">Binds 1 zinc ion per subunit.</text>
</comment>
<keyword evidence="6 8" id="KW-0862">Zinc</keyword>
<evidence type="ECO:0000256" key="7">
    <source>
        <dbReference type="ARBA" id="ARBA00048045"/>
    </source>
</evidence>
<dbReference type="InterPro" id="IPR016192">
    <property type="entry name" value="APOBEC/CMP_deaminase_Zn-bd"/>
</dbReference>
<feature type="binding site" evidence="8">
    <location>
        <position position="95"/>
    </location>
    <ligand>
        <name>Zn(2+)</name>
        <dbReference type="ChEBI" id="CHEBI:29105"/>
        <note>catalytic</note>
    </ligand>
</feature>
<dbReference type="GO" id="GO:0052717">
    <property type="term" value="F:tRNA-specific adenosine-34 deaminase activity"/>
    <property type="evidence" value="ECO:0007669"/>
    <property type="project" value="UniProtKB-EC"/>
</dbReference>
<evidence type="ECO:0000256" key="2">
    <source>
        <dbReference type="ARBA" id="ARBA00011738"/>
    </source>
</evidence>
<keyword evidence="11" id="KW-1185">Reference proteome</keyword>
<dbReference type="Pfam" id="PF00383">
    <property type="entry name" value="dCMP_cyt_deam_1"/>
    <property type="match status" value="1"/>
</dbReference>
<dbReference type="InterPro" id="IPR016193">
    <property type="entry name" value="Cytidine_deaminase-like"/>
</dbReference>
<evidence type="ECO:0000256" key="1">
    <source>
        <dbReference type="ARBA" id="ARBA00010669"/>
    </source>
</evidence>
<sequence>MKVPENLTPERQDEFWMQHALELANKAEQLGEVPVGAVLVADGELIAEGWNQVITTNDPTAHAEVVALRNAGRALENYRLVNTTLYVTLEPCPMCAGALVHSRVARVVFAAPDPRTGAAGSVFNLLQAPQLNHQCQITSAVLQNLCADKIRQFFKRRRQEQKQAKLDSSQNS</sequence>
<feature type="binding site" evidence="8">
    <location>
        <position position="92"/>
    </location>
    <ligand>
        <name>Zn(2+)</name>
        <dbReference type="ChEBI" id="CHEBI:29105"/>
        <note>catalytic</note>
    </ligand>
</feature>
<organism evidence="10 11">
    <name type="scientific">Thiomicrorhabdus marina</name>
    <dbReference type="NCBI Taxonomy" id="2818442"/>
    <lineage>
        <taxon>Bacteria</taxon>
        <taxon>Pseudomonadati</taxon>
        <taxon>Pseudomonadota</taxon>
        <taxon>Gammaproteobacteria</taxon>
        <taxon>Thiotrichales</taxon>
        <taxon>Piscirickettsiaceae</taxon>
        <taxon>Thiomicrorhabdus</taxon>
    </lineage>
</organism>
<comment type="caution">
    <text evidence="10">The sequence shown here is derived from an EMBL/GenBank/DDBJ whole genome shotgun (WGS) entry which is preliminary data.</text>
</comment>
<evidence type="ECO:0000256" key="5">
    <source>
        <dbReference type="ARBA" id="ARBA00022801"/>
    </source>
</evidence>
<dbReference type="Gene3D" id="3.40.140.10">
    <property type="entry name" value="Cytidine Deaminase, domain 2"/>
    <property type="match status" value="1"/>
</dbReference>
<dbReference type="PANTHER" id="PTHR11079">
    <property type="entry name" value="CYTOSINE DEAMINASE FAMILY MEMBER"/>
    <property type="match status" value="1"/>
</dbReference>
<evidence type="ECO:0000256" key="3">
    <source>
        <dbReference type="ARBA" id="ARBA00022694"/>
    </source>
</evidence>
<dbReference type="CDD" id="cd01285">
    <property type="entry name" value="nucleoside_deaminase"/>
    <property type="match status" value="1"/>
</dbReference>